<dbReference type="Pfam" id="PF00005">
    <property type="entry name" value="ABC_tran"/>
    <property type="match status" value="2"/>
</dbReference>
<dbReference type="InterPro" id="IPR017871">
    <property type="entry name" value="ABC_transporter-like_CS"/>
</dbReference>
<dbReference type="EC" id="7.4.2.9" evidence="8"/>
<evidence type="ECO:0000259" key="10">
    <source>
        <dbReference type="PROSITE" id="PS50893"/>
    </source>
</evidence>
<dbReference type="GO" id="GO:0016887">
    <property type="term" value="F:ATP hydrolysis activity"/>
    <property type="evidence" value="ECO:0007669"/>
    <property type="project" value="InterPro"/>
</dbReference>
<dbReference type="InterPro" id="IPR003439">
    <property type="entry name" value="ABC_transporter-like_ATP-bd"/>
</dbReference>
<keyword evidence="12" id="KW-1185">Reference proteome</keyword>
<dbReference type="PROSITE" id="PS50893">
    <property type="entry name" value="ABC_TRANSPORTER_2"/>
    <property type="match status" value="2"/>
</dbReference>
<dbReference type="GO" id="GO:0005886">
    <property type="term" value="C:plasma membrane"/>
    <property type="evidence" value="ECO:0007669"/>
    <property type="project" value="UniProtKB-SubCell"/>
</dbReference>
<dbReference type="PROSITE" id="PS00211">
    <property type="entry name" value="ABC_TRANSPORTER_1"/>
    <property type="match status" value="2"/>
</dbReference>
<dbReference type="SUPFAM" id="SSF52540">
    <property type="entry name" value="P-loop containing nucleoside triphosphate hydrolases"/>
    <property type="match status" value="2"/>
</dbReference>
<feature type="domain" description="ABC transporter" evidence="10">
    <location>
        <begin position="288"/>
        <end position="541"/>
    </location>
</feature>
<dbReference type="InterPro" id="IPR003593">
    <property type="entry name" value="AAA+_ATPase"/>
</dbReference>
<keyword evidence="4" id="KW-1003">Cell membrane</keyword>
<gene>
    <name evidence="11" type="ORF">NEJAP_2469</name>
</gene>
<evidence type="ECO:0000256" key="5">
    <source>
        <dbReference type="ARBA" id="ARBA00022741"/>
    </source>
</evidence>
<dbReference type="NCBIfam" id="NF008453">
    <property type="entry name" value="PRK11308.1"/>
    <property type="match status" value="2"/>
</dbReference>
<keyword evidence="7" id="KW-0472">Membrane</keyword>
<dbReference type="SMART" id="SM00382">
    <property type="entry name" value="AAA"/>
    <property type="match status" value="2"/>
</dbReference>
<dbReference type="Gene3D" id="3.40.50.300">
    <property type="entry name" value="P-loop containing nucleotide triphosphate hydrolases"/>
    <property type="match status" value="2"/>
</dbReference>
<evidence type="ECO:0000313" key="11">
    <source>
        <dbReference type="EMBL" id="BBB30414.1"/>
    </source>
</evidence>
<evidence type="ECO:0000256" key="2">
    <source>
        <dbReference type="ARBA" id="ARBA00005417"/>
    </source>
</evidence>
<comment type="catalytic activity">
    <reaction evidence="9">
        <text>a dipeptide(out) + ATP + H2O = a dipeptide(in) + ADP + phosphate + H(+)</text>
        <dbReference type="Rhea" id="RHEA:23120"/>
        <dbReference type="ChEBI" id="CHEBI:15377"/>
        <dbReference type="ChEBI" id="CHEBI:15378"/>
        <dbReference type="ChEBI" id="CHEBI:30616"/>
        <dbReference type="ChEBI" id="CHEBI:43474"/>
        <dbReference type="ChEBI" id="CHEBI:90799"/>
        <dbReference type="ChEBI" id="CHEBI:456216"/>
        <dbReference type="EC" id="7.4.2.9"/>
    </reaction>
</comment>
<dbReference type="InterPro" id="IPR013563">
    <property type="entry name" value="Oligopep_ABC_C"/>
</dbReference>
<sequence>MMLNKSMHTNLLEIRDLSIDFNTDEGLVHAVDNISLSIRPGEVMGLVGESGSGKSITAKSIMQLLPGNAIIQPQSQLRLRHDNTDIDILKLRGRDLRKVRGDMVSMIFQEPMASFAPAIRLGDQIVETMQIHLGYSREQARREGIALFDRVGIVDPARRFDQYVFELSGGMRQRAMIAMALSTKPKLLIADEPTTALDVTIQAQVLELMLELREQMGMAMLFITHDLGVISKIADNVTVMRKGEVVEAGNADQVLFKPVHHYTQRLLAALPNLDNLPEAPKKTPKSLLSINDLSVSYPVAGNRRKQEMFTAVKNISLDLPEGQIIGLVGESGSGKTSLGKALLGAAPISEGSVKYHGTKKKVHFGASKQLKRKRLSKTAQMVFQDPHSSLNPRMTIRDIIAEPLEAMKLTSSREETDQRVIEIAKRCHIEVEHLRRFPHAFSGGQRQRISIARALVCKPKFIVADESVAALDVSIQAEILALLKELRAELGLTILFISHDLSVIANLCDWVCVMRGGSLVEQGTVRKIFLQPEQPYTQKLIASIPLLEPPQPQVERLLESTEVVAVQQEPLIRGPIRGHITKASIKSHTEELRC</sequence>
<keyword evidence="6 11" id="KW-0067">ATP-binding</keyword>
<dbReference type="InterPro" id="IPR027417">
    <property type="entry name" value="P-loop_NTPase"/>
</dbReference>
<evidence type="ECO:0000256" key="6">
    <source>
        <dbReference type="ARBA" id="ARBA00022840"/>
    </source>
</evidence>
<dbReference type="CDD" id="cd03257">
    <property type="entry name" value="ABC_NikE_OppD_transporters"/>
    <property type="match status" value="2"/>
</dbReference>
<evidence type="ECO:0000256" key="4">
    <source>
        <dbReference type="ARBA" id="ARBA00022475"/>
    </source>
</evidence>
<reference evidence="11 12" key="1">
    <citation type="journal article" date="2008" name="Int. J. Syst. Evol. Microbiol.">
        <title>Neptunomonas japonica sp. nov., an Osedax japonicus symbiont-like bacterium isolated from sediment adjacent to sperm whale carcasses off Kagoshima, Japan.</title>
        <authorList>
            <person name="Miyazaki M."/>
            <person name="Nogi Y."/>
            <person name="Fujiwara Y."/>
            <person name="Kawato M."/>
            <person name="Kubokawa K."/>
            <person name="Horikoshi K."/>
        </authorList>
    </citation>
    <scope>NUCLEOTIDE SEQUENCE [LARGE SCALE GENOMIC DNA]</scope>
    <source>
        <strain evidence="11 12">JAMM 1380</strain>
    </source>
</reference>
<dbReference type="EMBL" id="AP014546">
    <property type="protein sequence ID" value="BBB30414.1"/>
    <property type="molecule type" value="Genomic_DNA"/>
</dbReference>
<proteinExistence type="inferred from homology"/>
<protein>
    <recommendedName>
        <fullName evidence="8">ABC-type dipeptide transporter</fullName>
        <ecNumber evidence="8">7.4.2.9</ecNumber>
    </recommendedName>
</protein>
<accession>A0A7R6PDB9</accession>
<dbReference type="AlphaFoldDB" id="A0A7R6PDB9"/>
<keyword evidence="3" id="KW-0813">Transport</keyword>
<dbReference type="GO" id="GO:0005524">
    <property type="term" value="F:ATP binding"/>
    <property type="evidence" value="ECO:0007669"/>
    <property type="project" value="UniProtKB-KW"/>
</dbReference>
<evidence type="ECO:0000256" key="7">
    <source>
        <dbReference type="ARBA" id="ARBA00023136"/>
    </source>
</evidence>
<dbReference type="GO" id="GO:0055085">
    <property type="term" value="P:transmembrane transport"/>
    <property type="evidence" value="ECO:0007669"/>
    <property type="project" value="UniProtKB-ARBA"/>
</dbReference>
<evidence type="ECO:0000256" key="3">
    <source>
        <dbReference type="ARBA" id="ARBA00022448"/>
    </source>
</evidence>
<dbReference type="PANTHER" id="PTHR43297">
    <property type="entry name" value="OLIGOPEPTIDE TRANSPORT ATP-BINDING PROTEIN APPD"/>
    <property type="match status" value="1"/>
</dbReference>
<evidence type="ECO:0000256" key="8">
    <source>
        <dbReference type="ARBA" id="ARBA00038852"/>
    </source>
</evidence>
<evidence type="ECO:0000256" key="1">
    <source>
        <dbReference type="ARBA" id="ARBA00004417"/>
    </source>
</evidence>
<dbReference type="Proteomes" id="UP000595332">
    <property type="component" value="Chromosome"/>
</dbReference>
<dbReference type="PANTHER" id="PTHR43297:SF2">
    <property type="entry name" value="DIPEPTIDE TRANSPORT ATP-BINDING PROTEIN DPPD"/>
    <property type="match status" value="1"/>
</dbReference>
<dbReference type="InterPro" id="IPR050388">
    <property type="entry name" value="ABC_Ni/Peptide_Import"/>
</dbReference>
<evidence type="ECO:0000256" key="9">
    <source>
        <dbReference type="ARBA" id="ARBA00047356"/>
    </source>
</evidence>
<dbReference type="Pfam" id="PF08352">
    <property type="entry name" value="oligo_HPY"/>
    <property type="match status" value="2"/>
</dbReference>
<feature type="domain" description="ABC transporter" evidence="10">
    <location>
        <begin position="14"/>
        <end position="267"/>
    </location>
</feature>
<comment type="subcellular location">
    <subcellularLocation>
        <location evidence="1">Cell inner membrane</location>
        <topology evidence="1">Peripheral membrane protein</topology>
    </subcellularLocation>
</comment>
<keyword evidence="5" id="KW-0547">Nucleotide-binding</keyword>
<evidence type="ECO:0000313" key="12">
    <source>
        <dbReference type="Proteomes" id="UP000595332"/>
    </source>
</evidence>
<name>A0A7R6PDB9_9GAMM</name>
<dbReference type="GO" id="GO:0015833">
    <property type="term" value="P:peptide transport"/>
    <property type="evidence" value="ECO:0007669"/>
    <property type="project" value="InterPro"/>
</dbReference>
<dbReference type="KEGG" id="njp:NEJAP_2469"/>
<comment type="similarity">
    <text evidence="2">Belongs to the ABC transporter superfamily.</text>
</comment>
<dbReference type="FunFam" id="3.40.50.300:FF:000016">
    <property type="entry name" value="Oligopeptide ABC transporter ATP-binding component"/>
    <property type="match status" value="1"/>
</dbReference>
<dbReference type="RefSeq" id="WP_236590924.1">
    <property type="nucleotide sequence ID" value="NZ_AP014546.1"/>
</dbReference>
<organism evidence="11 12">
    <name type="scientific">Neptunomonas japonica JAMM 1380</name>
    <dbReference type="NCBI Taxonomy" id="1441457"/>
    <lineage>
        <taxon>Bacteria</taxon>
        <taxon>Pseudomonadati</taxon>
        <taxon>Pseudomonadota</taxon>
        <taxon>Gammaproteobacteria</taxon>
        <taxon>Oceanospirillales</taxon>
        <taxon>Oceanospirillaceae</taxon>
        <taxon>Neptunomonas</taxon>
    </lineage>
</organism>